<feature type="transmembrane region" description="Helical" evidence="1">
    <location>
        <begin position="22"/>
        <end position="41"/>
    </location>
</feature>
<sequence>MTRGIFEYAAHADPLTAASNKIALVLLGNTPFYPLYLAFCLGRPGWPWLLFSGVSLPFFAAALPIARRNGFSGRVWLSAVATLNSTYVTWLLGESSGTALFLIPCTALALMSFRRREWRAMVSLAALPGLLFLSLHNHFPAPPAIYSASAYHALQHLNEFSVISISVVLAYVFGKTRLAA</sequence>
<keyword evidence="3" id="KW-1185">Reference proteome</keyword>
<reference evidence="3" key="1">
    <citation type="journal article" date="2019" name="Int. J. Syst. Evol. Microbiol.">
        <title>The Global Catalogue of Microorganisms (GCM) 10K type strain sequencing project: providing services to taxonomists for standard genome sequencing and annotation.</title>
        <authorList>
            <consortium name="The Broad Institute Genomics Platform"/>
            <consortium name="The Broad Institute Genome Sequencing Center for Infectious Disease"/>
            <person name="Wu L."/>
            <person name="Ma J."/>
        </authorList>
    </citation>
    <scope>NUCLEOTIDE SEQUENCE [LARGE SCALE GENOMIC DNA]</scope>
    <source>
        <strain evidence="3">NBRC 112502</strain>
    </source>
</reference>
<feature type="transmembrane region" description="Helical" evidence="1">
    <location>
        <begin position="118"/>
        <end position="136"/>
    </location>
</feature>
<organism evidence="2 3">
    <name type="scientific">Acidocella aquatica</name>
    <dbReference type="NCBI Taxonomy" id="1922313"/>
    <lineage>
        <taxon>Bacteria</taxon>
        <taxon>Pseudomonadati</taxon>
        <taxon>Pseudomonadota</taxon>
        <taxon>Alphaproteobacteria</taxon>
        <taxon>Acetobacterales</taxon>
        <taxon>Acidocellaceae</taxon>
        <taxon>Acidocella</taxon>
    </lineage>
</organism>
<evidence type="ECO:0000313" key="3">
    <source>
        <dbReference type="Proteomes" id="UP001156641"/>
    </source>
</evidence>
<proteinExistence type="predicted"/>
<comment type="caution">
    <text evidence="2">The sequence shown here is derived from an EMBL/GenBank/DDBJ whole genome shotgun (WGS) entry which is preliminary data.</text>
</comment>
<keyword evidence="1" id="KW-0812">Transmembrane</keyword>
<accession>A0ABQ6A6X4</accession>
<feature type="transmembrane region" description="Helical" evidence="1">
    <location>
        <begin position="156"/>
        <end position="174"/>
    </location>
</feature>
<keyword evidence="1" id="KW-0472">Membrane</keyword>
<evidence type="ECO:0000313" key="2">
    <source>
        <dbReference type="EMBL" id="GLR67017.1"/>
    </source>
</evidence>
<gene>
    <name evidence="2" type="ORF">GCM10010909_16980</name>
</gene>
<evidence type="ECO:0008006" key="4">
    <source>
        <dbReference type="Google" id="ProtNLM"/>
    </source>
</evidence>
<protein>
    <recommendedName>
        <fullName evidence="4">Apolipoprotein N-acyltransferase</fullName>
    </recommendedName>
</protein>
<feature type="transmembrane region" description="Helical" evidence="1">
    <location>
        <begin position="87"/>
        <end position="111"/>
    </location>
</feature>
<feature type="transmembrane region" description="Helical" evidence="1">
    <location>
        <begin position="48"/>
        <end position="67"/>
    </location>
</feature>
<evidence type="ECO:0000256" key="1">
    <source>
        <dbReference type="SAM" id="Phobius"/>
    </source>
</evidence>
<dbReference type="EMBL" id="BSOS01000047">
    <property type="protein sequence ID" value="GLR67017.1"/>
    <property type="molecule type" value="Genomic_DNA"/>
</dbReference>
<dbReference type="Proteomes" id="UP001156641">
    <property type="component" value="Unassembled WGS sequence"/>
</dbReference>
<keyword evidence="1" id="KW-1133">Transmembrane helix</keyword>
<name>A0ABQ6A6X4_9PROT</name>
<dbReference type="RefSeq" id="WP_284257724.1">
    <property type="nucleotide sequence ID" value="NZ_BSOS01000047.1"/>
</dbReference>